<reference evidence="4 5" key="1">
    <citation type="journal article" date="2011" name="Genome Res.">
        <title>Whole genome sequencing of multiple Leishmania donovani clinical isolates provides insights into population structure and mechanisms of drug resistance.</title>
        <authorList>
            <person name="Downing T."/>
            <person name="Imamura H."/>
            <person name="Decuypere S."/>
            <person name="Clark T.G."/>
            <person name="Coombs G.H."/>
            <person name="Cotton J.A."/>
            <person name="Hilley J.D."/>
            <person name="de Doncker S."/>
            <person name="Maes I."/>
            <person name="Mottram J.C."/>
            <person name="Quail M.A."/>
            <person name="Rijal S."/>
            <person name="Sanders M."/>
            <person name="Schonian G."/>
            <person name="Stark O."/>
            <person name="Sundar S."/>
            <person name="Vanaerschot M."/>
            <person name="Hertz-Fowler C."/>
            <person name="Dujardin J.C."/>
            <person name="Berriman M."/>
        </authorList>
    </citation>
    <scope>NUCLEOTIDE SEQUENCE [LARGE SCALE GENOMIC DNA]</scope>
    <source>
        <strain evidence="4 5">BPK282A1</strain>
    </source>
</reference>
<feature type="compositionally biased region" description="Polar residues" evidence="2">
    <location>
        <begin position="1026"/>
        <end position="1039"/>
    </location>
</feature>
<dbReference type="OrthoDB" id="266719at2759"/>
<dbReference type="VEuPathDB" id="TriTrypDB:LDHU3_12.0290"/>
<feature type="compositionally biased region" description="Basic and acidic residues" evidence="2">
    <location>
        <begin position="657"/>
        <end position="669"/>
    </location>
</feature>
<evidence type="ECO:0000313" key="5">
    <source>
        <dbReference type="Proteomes" id="UP000008980"/>
    </source>
</evidence>
<feature type="region of interest" description="Disordered" evidence="2">
    <location>
        <begin position="918"/>
        <end position="942"/>
    </location>
</feature>
<feature type="compositionally biased region" description="Polar residues" evidence="2">
    <location>
        <begin position="728"/>
        <end position="738"/>
    </location>
</feature>
<dbReference type="Proteomes" id="UP000008980">
    <property type="component" value="Chromosome 12"/>
</dbReference>
<feature type="region of interest" description="Disordered" evidence="2">
    <location>
        <begin position="970"/>
        <end position="1039"/>
    </location>
</feature>
<evidence type="ECO:0000256" key="1">
    <source>
        <dbReference type="SAM" id="Coils"/>
    </source>
</evidence>
<dbReference type="VEuPathDB" id="TriTrypDB:LdBPK_120180.1"/>
<dbReference type="AlphaFoldDB" id="E9BAZ5"/>
<feature type="region of interest" description="Disordered" evidence="2">
    <location>
        <begin position="1"/>
        <end position="67"/>
    </location>
</feature>
<evidence type="ECO:0000313" key="6">
    <source>
        <dbReference type="Proteomes" id="UP000274082"/>
    </source>
</evidence>
<dbReference type="VEuPathDB" id="TriTrypDB:LdCL_120007100"/>
<name>E9BAZ5_LEIDO</name>
<feature type="compositionally biased region" description="Low complexity" evidence="2">
    <location>
        <begin position="981"/>
        <end position="1025"/>
    </location>
</feature>
<evidence type="ECO:0000256" key="2">
    <source>
        <dbReference type="SAM" id="MobiDB-lite"/>
    </source>
</evidence>
<protein>
    <submittedName>
        <fullName evidence="4">Uncharacterized protein</fullName>
    </submittedName>
</protein>
<reference evidence="4" key="2">
    <citation type="submission" date="2011-01" db="EMBL/GenBank/DDBJ databases">
        <authorList>
            <person name="Zhao B.P."/>
            <person name="Ren Z.A."/>
            <person name="Li C.D."/>
        </authorList>
    </citation>
    <scope>NUCLEOTIDE SEQUENCE</scope>
    <source>
        <strain evidence="4">BPK282A1</strain>
    </source>
</reference>
<dbReference type="KEGG" id="ldo:LDBPK_120180"/>
<feature type="compositionally biased region" description="Basic and acidic residues" evidence="2">
    <location>
        <begin position="401"/>
        <end position="417"/>
    </location>
</feature>
<feature type="region of interest" description="Disordered" evidence="2">
    <location>
        <begin position="633"/>
        <end position="788"/>
    </location>
</feature>
<dbReference type="EMBL" id="CP029511">
    <property type="protein sequence ID" value="AYU76930.1"/>
    <property type="molecule type" value="Genomic_DNA"/>
</dbReference>
<feature type="region of interest" description="Disordered" evidence="2">
    <location>
        <begin position="510"/>
        <end position="595"/>
    </location>
</feature>
<evidence type="ECO:0000313" key="4">
    <source>
        <dbReference type="EMBL" id="CBZ32420.1"/>
    </source>
</evidence>
<feature type="region of interest" description="Disordered" evidence="2">
    <location>
        <begin position="116"/>
        <end position="163"/>
    </location>
</feature>
<feature type="compositionally biased region" description="Polar residues" evidence="2">
    <location>
        <begin position="128"/>
        <end position="150"/>
    </location>
</feature>
<reference evidence="5" key="3">
    <citation type="submission" date="2011-02" db="EMBL/GenBank/DDBJ databases">
        <title>Whole genome sequencing of Leishmania donovani clinical lines reveals dynamic variation related to drug resistance.</title>
        <authorList>
            <person name="Downing T."/>
            <person name="Imamura H."/>
            <person name="Sanders M."/>
            <person name="Decuypere S."/>
            <person name="Hertz-Fowler C."/>
            <person name="Clark T.G."/>
            <person name="Rijal S."/>
            <person name="Sundar S."/>
            <person name="Quail M.A."/>
            <person name="De Doncker S."/>
            <person name="Maes I."/>
            <person name="Vanaerschot M."/>
            <person name="Stark O."/>
            <person name="Schonian G."/>
            <person name="Dujardin J.C."/>
            <person name="Berriman M."/>
        </authorList>
    </citation>
    <scope>NUCLEOTIDE SEQUENCE [LARGE SCALE GENOMIC DNA]</scope>
    <source>
        <strain evidence="5">BPK282A1</strain>
    </source>
</reference>
<feature type="region of interest" description="Disordered" evidence="2">
    <location>
        <begin position="379"/>
        <end position="428"/>
    </location>
</feature>
<sequence>MPLTQSPSHTLPAAGSGGDKEDEAAKTCMAPERTSRVRACPSLRSASGATADPDTSAATSEVVGGDGEAEFSDVENQIVSGTQDHALLLPRLSSSISITGSASSLLRRHLSSFFSGGGSTRTAARGDASSSMAAPDRTSSSSQEATTANSEVDGKPLERPLGYSINSTAAGDSALAPSRSSVQGRSVSSVSHRLYRAYSLFWADATASLASPSTLLWGPTRTASAPLPLSSSTRVGHEDAPDASIEAVVAHVEAEDCSELTRATAAASSVPRARKAARDGGTDAIPHPRIASVERNGCSTFTEVTAKQSPMLSMRGAADSSSALAFGCTPPEDVFRREAVEQHVGEDESSSSNLRFFSSTATPGMHHALYAVPGAEQHRFPSESADDAGDSHHSRGCSSDSKPRDASRKYVAKERRPGRYQSNDFHGAARSRSGDVECITMSSLVAHVAVPPTVQAVLRNSDATKEELWMALRTACQQCEVLQRRLARAEGALGNEEEVEWTEGEVGATAEGGALAHVTAHRRRSGNAGRTSRRPWRRHADDEERMAPNAGGAVEGVSEGEKSIASEQADSGQMRSSTAPPTPTRTDRQVHPGHRARRRIAELAAASSSGAAAAVASSTPPFLVSALPDGSTNAADLDPHSGRGGGTGDASSVLRHRVSEAIRRVEAKRNGPLRSPHARQSPETHTRPNSSGLDGPTSSHDADDTTQNSSDHLRLSLSPPPQPEAHGNSHSTSSSDLQASGARHVRVEDDAPPTLAPTPGLTAHDPLSPTRIESGSSSSGSDAGAAPLHASRNEVVDSGGETAGPGESGILVSPTLPAITEVQAKAPVAQNSYNSAERVRLVQSPQQQLHRRHRGASLVSLYSAPAALDESVHFNGPATAAESLATLQTAAAFKPASWPSNGLQSSYSGGRSAGFHSRSPLAFGSPTLPNTTQHRSGWTASTGANGASTAVIASHVTPLSGTPPSLHSSALFGLPAPPRSPLRSESSMSSVEPAWLRQQQQQQQHATAKATPSRAAAAARISAEASQQGSLSSTRSCSPNKAALSAASATLEMLRQLQQEDAPVPPVTGDDQKAALRQWRREAAVKKGSGTAPMC</sequence>
<organism evidence="4 5">
    <name type="scientific">Leishmania donovani</name>
    <dbReference type="NCBI Taxonomy" id="5661"/>
    <lineage>
        <taxon>Eukaryota</taxon>
        <taxon>Discoba</taxon>
        <taxon>Euglenozoa</taxon>
        <taxon>Kinetoplastea</taxon>
        <taxon>Metakinetoplastina</taxon>
        <taxon>Trypanosomatida</taxon>
        <taxon>Trypanosomatidae</taxon>
        <taxon>Leishmaniinae</taxon>
        <taxon>Leishmania</taxon>
    </lineage>
</organism>
<keyword evidence="1" id="KW-0175">Coiled coil</keyword>
<evidence type="ECO:0000313" key="3">
    <source>
        <dbReference type="EMBL" id="AYU76930.1"/>
    </source>
</evidence>
<feature type="compositionally biased region" description="Low complexity" evidence="2">
    <location>
        <begin position="774"/>
        <end position="786"/>
    </location>
</feature>
<dbReference type="GeneID" id="13390147"/>
<feature type="coiled-coil region" evidence="1">
    <location>
        <begin position="472"/>
        <end position="499"/>
    </location>
</feature>
<dbReference type="EMBL" id="FR799599">
    <property type="protein sequence ID" value="CBZ32420.1"/>
    <property type="molecule type" value="Genomic_DNA"/>
</dbReference>
<feature type="compositionally biased region" description="Basic residues" evidence="2">
    <location>
        <begin position="519"/>
        <end position="537"/>
    </location>
</feature>
<feature type="compositionally biased region" description="Low complexity" evidence="2">
    <location>
        <begin position="45"/>
        <end position="60"/>
    </location>
</feature>
<accession>E9BAZ5</accession>
<accession>A0A3S7WRV0</accession>
<dbReference type="RefSeq" id="XP_003859132.1">
    <property type="nucleotide sequence ID" value="XM_003859084.1"/>
</dbReference>
<feature type="compositionally biased region" description="Polar residues" evidence="2">
    <location>
        <begin position="687"/>
        <end position="710"/>
    </location>
</feature>
<dbReference type="PhylomeDB" id="E9BAZ5"/>
<dbReference type="OMA" id="ECITMSS"/>
<dbReference type="Proteomes" id="UP000274082">
    <property type="component" value="Chromosome 12"/>
</dbReference>
<gene>
    <name evidence="4" type="ORF">LDBPK_120180</name>
    <name evidence="3" type="ORF">LdCL_120007100</name>
</gene>
<feature type="compositionally biased region" description="Polar residues" evidence="2">
    <location>
        <begin position="565"/>
        <end position="574"/>
    </location>
</feature>
<proteinExistence type="predicted"/>
<keyword evidence="6" id="KW-1185">Reference proteome</keyword>
<reference evidence="3 6" key="4">
    <citation type="journal article" date="2018" name="Sci. Rep.">
        <title>A complete Leishmania donovani reference genome identifies novel genetic variations associated with virulence.</title>
        <authorList>
            <person name="Lypaczewski P."/>
            <person name="Hoshizaki J."/>
            <person name="Zhang W.-W."/>
            <person name="McCall L.-I."/>
            <person name="Torcivia-Rodriguez J."/>
            <person name="Simonyan V."/>
            <person name="Kaur A."/>
            <person name="Dewar K."/>
            <person name="Matlashewski G."/>
        </authorList>
    </citation>
    <scope>NUCLEOTIDE SEQUENCE [LARGE SCALE GENOMIC DNA]</scope>
    <source>
        <strain evidence="3 6">LdCL</strain>
    </source>
</reference>